<dbReference type="Pfam" id="PF13844">
    <property type="entry name" value="Glyco_transf_41"/>
    <property type="match status" value="2"/>
</dbReference>
<dbReference type="PROSITE" id="PS50005">
    <property type="entry name" value="TPR"/>
    <property type="match status" value="5"/>
</dbReference>
<evidence type="ECO:0000256" key="4">
    <source>
        <dbReference type="ARBA" id="ARBA00022676"/>
    </source>
</evidence>
<name>A0A4Q1ULV4_9BRAD</name>
<dbReference type="InterPro" id="IPR013105">
    <property type="entry name" value="TPR_2"/>
</dbReference>
<dbReference type="EMBL" id="MZXW01000050">
    <property type="protein sequence ID" value="RXT36454.1"/>
    <property type="molecule type" value="Genomic_DNA"/>
</dbReference>
<dbReference type="Gene3D" id="1.25.40.10">
    <property type="entry name" value="Tetratricopeptide repeat domain"/>
    <property type="match status" value="4"/>
</dbReference>
<feature type="domain" description="O-GlcNAc transferase C-terminal" evidence="9">
    <location>
        <begin position="620"/>
        <end position="804"/>
    </location>
</feature>
<dbReference type="Gene3D" id="3.40.50.11380">
    <property type="match status" value="1"/>
</dbReference>
<comment type="caution">
    <text evidence="10">The sequence shown here is derived from an EMBL/GenBank/DDBJ whole genome shotgun (WGS) entry which is preliminary data.</text>
</comment>
<dbReference type="AlphaFoldDB" id="A0A4Q1ULV4"/>
<organism evidence="10 11">
    <name type="scientific">Bradyrhizobium betae</name>
    <dbReference type="NCBI Taxonomy" id="244734"/>
    <lineage>
        <taxon>Bacteria</taxon>
        <taxon>Pseudomonadati</taxon>
        <taxon>Pseudomonadota</taxon>
        <taxon>Alphaproteobacteria</taxon>
        <taxon>Hyphomicrobiales</taxon>
        <taxon>Nitrobacteraceae</taxon>
        <taxon>Bradyrhizobium</taxon>
    </lineage>
</organism>
<evidence type="ECO:0000256" key="5">
    <source>
        <dbReference type="ARBA" id="ARBA00022679"/>
    </source>
</evidence>
<dbReference type="GO" id="GO:0006493">
    <property type="term" value="P:protein O-linked glycosylation"/>
    <property type="evidence" value="ECO:0007669"/>
    <property type="project" value="InterPro"/>
</dbReference>
<feature type="domain" description="O-GlcNAc transferase C-terminal" evidence="9">
    <location>
        <begin position="453"/>
        <end position="609"/>
    </location>
</feature>
<keyword evidence="5" id="KW-0808">Transferase</keyword>
<feature type="repeat" description="TPR" evidence="8">
    <location>
        <begin position="310"/>
        <end position="343"/>
    </location>
</feature>
<proteinExistence type="inferred from homology"/>
<dbReference type="PANTHER" id="PTHR44366">
    <property type="entry name" value="UDP-N-ACETYLGLUCOSAMINE--PEPTIDE N-ACETYLGLUCOSAMINYLTRANSFERASE 110 KDA SUBUNIT"/>
    <property type="match status" value="1"/>
</dbReference>
<dbReference type="Pfam" id="PF13432">
    <property type="entry name" value="TPR_16"/>
    <property type="match status" value="4"/>
</dbReference>
<evidence type="ECO:0000256" key="7">
    <source>
        <dbReference type="ARBA" id="ARBA00022803"/>
    </source>
</evidence>
<dbReference type="RefSeq" id="WP_129274597.1">
    <property type="nucleotide sequence ID" value="NZ_MZXW01000050.1"/>
</dbReference>
<dbReference type="InterPro" id="IPR037919">
    <property type="entry name" value="OGT"/>
</dbReference>
<accession>A0A4Q1ULV4</accession>
<feature type="repeat" description="TPR" evidence="8">
    <location>
        <begin position="242"/>
        <end position="275"/>
    </location>
</feature>
<reference evidence="10 11" key="1">
    <citation type="submission" date="2017-03" db="EMBL/GenBank/DDBJ databases">
        <authorList>
            <person name="Safronova V.I."/>
            <person name="Sazanova A.L."/>
            <person name="Chirak E.R."/>
        </authorList>
    </citation>
    <scope>NUCLEOTIDE SEQUENCE [LARGE SCALE GENOMIC DNA]</scope>
    <source>
        <strain evidence="10 11">Opo-243</strain>
    </source>
</reference>
<dbReference type="EC" id="2.4.1.255" evidence="3"/>
<dbReference type="InterPro" id="IPR019734">
    <property type="entry name" value="TPR_rpt"/>
</dbReference>
<dbReference type="GO" id="GO:0097363">
    <property type="term" value="F:protein O-acetylglucosaminyltransferase activity"/>
    <property type="evidence" value="ECO:0007669"/>
    <property type="project" value="UniProtKB-EC"/>
</dbReference>
<keyword evidence="4" id="KW-0328">Glycosyltransferase</keyword>
<evidence type="ECO:0000256" key="6">
    <source>
        <dbReference type="ARBA" id="ARBA00022737"/>
    </source>
</evidence>
<keyword evidence="11" id="KW-1185">Reference proteome</keyword>
<dbReference type="SMART" id="SM00028">
    <property type="entry name" value="TPR"/>
    <property type="match status" value="9"/>
</dbReference>
<sequence>MRDDGQILDRALSLHNKGDIAGAAKLYRRVIKANPGHLQALHFLGVAEAAAGNIDSARSLMRRSLQSSTVNVQFIENYAAILHRAGEHEELIGLCQRGLQSAPTSVILLHASAAVLLAQGRYPDAIARLKLLVAHHPAHVPAYVMLGSAHAKSAQHDAALGFYDHALRLNPQLAEAHLDKGTIHFNERRFQDALAAYDDALKVRPDLAEAWLGRCLTLTQSGRHDEALAAADGALRLRPGFAEAWVGRGNALLDCDRPDEAASAYDRALAIQPKLAAAWSGRGNVLLRSGHHLDADAAFTRALAEDSGFADAWIGHGKALLALGQHESALAALDRALARNPRLPQAWLARGQVAYLLKRYDDALTAWEKTLALSPDQPGVAAACLRIRQHLCDWMGFETACEAARSSVRSGKTIAPFMFIAIPSTPAEQMQCAQAWIESNFRSAGAPVRHSERRDRDRIHIAYLSADFHQHATAQLTAGLFEHHDRSRFEVTAISVGPNDHSDMRRRIEAAFERFVEAKPLGENQIADMIGDLEVDILVDLKGYTQDARTGILAKRAAPIQVNYLGFPGTLGAGFVDYIIADRIVIPEHEVDCYAEKVAWLPDSYQPNDRNRPIADTALVRSEHGLPEAAFVFCCFNDNYKITPIMFSCWMRILLAVEHSVLWLFEDNPAAANNLRREAATAGVAAERLVFARRLPNAEHLARHRCADLFLDTLPYGAHTTASDALWSGLPVMTCLGDTFASRVGASLLQAIQLPELIVTTMADYERLAVALAHDPARLAGLRQTLARHRLTTPLFDTARFTNHIEAAYAEMMDRHRAGLAPGHIRVAAAAASAGATAQKAAEPETSA</sequence>
<dbReference type="Proteomes" id="UP000290819">
    <property type="component" value="Unassembled WGS sequence"/>
</dbReference>
<comment type="pathway">
    <text evidence="1">Protein modification; protein glycosylation.</text>
</comment>
<feature type="repeat" description="TPR" evidence="8">
    <location>
        <begin position="174"/>
        <end position="207"/>
    </location>
</feature>
<evidence type="ECO:0000313" key="10">
    <source>
        <dbReference type="EMBL" id="RXT36454.1"/>
    </source>
</evidence>
<dbReference type="PANTHER" id="PTHR44366:SF1">
    <property type="entry name" value="UDP-N-ACETYLGLUCOSAMINE--PEPTIDE N-ACETYLGLUCOSAMINYLTRANSFERASE 110 KDA SUBUNIT"/>
    <property type="match status" value="1"/>
</dbReference>
<dbReference type="Gene3D" id="3.40.50.2000">
    <property type="entry name" value="Glycogen Phosphorylase B"/>
    <property type="match status" value="1"/>
</dbReference>
<dbReference type="Pfam" id="PF07719">
    <property type="entry name" value="TPR_2"/>
    <property type="match status" value="1"/>
</dbReference>
<dbReference type="InterPro" id="IPR011990">
    <property type="entry name" value="TPR-like_helical_dom_sf"/>
</dbReference>
<keyword evidence="6" id="KW-0677">Repeat</keyword>
<feature type="repeat" description="TPR" evidence="8">
    <location>
        <begin position="344"/>
        <end position="377"/>
    </location>
</feature>
<evidence type="ECO:0000259" key="9">
    <source>
        <dbReference type="Pfam" id="PF13844"/>
    </source>
</evidence>
<dbReference type="OrthoDB" id="146908at2"/>
<evidence type="ECO:0000256" key="1">
    <source>
        <dbReference type="ARBA" id="ARBA00004922"/>
    </source>
</evidence>
<evidence type="ECO:0000313" key="11">
    <source>
        <dbReference type="Proteomes" id="UP000290819"/>
    </source>
</evidence>
<keyword evidence="7 8" id="KW-0802">TPR repeat</keyword>
<protein>
    <recommendedName>
        <fullName evidence="3">protein O-GlcNAc transferase</fullName>
        <ecNumber evidence="3">2.4.1.255</ecNumber>
    </recommendedName>
</protein>
<dbReference type="SUPFAM" id="SSF48452">
    <property type="entry name" value="TPR-like"/>
    <property type="match status" value="2"/>
</dbReference>
<evidence type="ECO:0000256" key="2">
    <source>
        <dbReference type="ARBA" id="ARBA00005386"/>
    </source>
</evidence>
<feature type="repeat" description="TPR" evidence="8">
    <location>
        <begin position="140"/>
        <end position="173"/>
    </location>
</feature>
<evidence type="ECO:0000256" key="8">
    <source>
        <dbReference type="PROSITE-ProRule" id="PRU00339"/>
    </source>
</evidence>
<comment type="similarity">
    <text evidence="2">Belongs to the glycosyltransferase 41 family. O-GlcNAc transferase subfamily.</text>
</comment>
<evidence type="ECO:0000256" key="3">
    <source>
        <dbReference type="ARBA" id="ARBA00011970"/>
    </source>
</evidence>
<gene>
    <name evidence="10" type="ORF">B5V03_32860</name>
</gene>
<dbReference type="InterPro" id="IPR029489">
    <property type="entry name" value="OGT/SEC/SPY_C"/>
</dbReference>